<dbReference type="Proteomes" id="UP000030645">
    <property type="component" value="Unassembled WGS sequence"/>
</dbReference>
<keyword evidence="3" id="KW-1185">Reference proteome</keyword>
<feature type="transmembrane region" description="Helical" evidence="1">
    <location>
        <begin position="24"/>
        <end position="45"/>
    </location>
</feature>
<name>W9RWS1_9ROSA</name>
<evidence type="ECO:0000313" key="3">
    <source>
        <dbReference type="Proteomes" id="UP000030645"/>
    </source>
</evidence>
<accession>W9RWS1</accession>
<sequence length="82" mass="9076">MAVLGLNRKPGEALNCVGGECFKLSFIIITVVTLFGAVVSLVLVVKTRKFYRGDIYKKFREEETCVAENETTCGGSVREEKL</sequence>
<keyword evidence="1" id="KW-1133">Transmembrane helix</keyword>
<gene>
    <name evidence="2" type="ORF">L484_017022</name>
</gene>
<organism evidence="2 3">
    <name type="scientific">Morus notabilis</name>
    <dbReference type="NCBI Taxonomy" id="981085"/>
    <lineage>
        <taxon>Eukaryota</taxon>
        <taxon>Viridiplantae</taxon>
        <taxon>Streptophyta</taxon>
        <taxon>Embryophyta</taxon>
        <taxon>Tracheophyta</taxon>
        <taxon>Spermatophyta</taxon>
        <taxon>Magnoliopsida</taxon>
        <taxon>eudicotyledons</taxon>
        <taxon>Gunneridae</taxon>
        <taxon>Pentapetalae</taxon>
        <taxon>rosids</taxon>
        <taxon>fabids</taxon>
        <taxon>Rosales</taxon>
        <taxon>Moraceae</taxon>
        <taxon>Moreae</taxon>
        <taxon>Morus</taxon>
    </lineage>
</organism>
<reference evidence="2" key="1">
    <citation type="submission" date="2013-06" db="EMBL/GenBank/DDBJ databases">
        <title>Draft Genome Sequence of a Mulberry Tree, Morus notabilis C.K. Schn.</title>
        <authorList>
            <person name="He N."/>
            <person name="Zhao S."/>
        </authorList>
    </citation>
    <scope>NUCLEOTIDE SEQUENCE</scope>
</reference>
<protein>
    <submittedName>
        <fullName evidence="2">Uncharacterized protein</fullName>
    </submittedName>
</protein>
<evidence type="ECO:0000256" key="1">
    <source>
        <dbReference type="SAM" id="Phobius"/>
    </source>
</evidence>
<proteinExistence type="predicted"/>
<keyword evidence="1" id="KW-0472">Membrane</keyword>
<dbReference type="STRING" id="981085.W9RWS1"/>
<keyword evidence="1" id="KW-0812">Transmembrane</keyword>
<dbReference type="AlphaFoldDB" id="W9RWS1"/>
<dbReference type="EMBL" id="KE345237">
    <property type="protein sequence ID" value="EXB96174.1"/>
    <property type="molecule type" value="Genomic_DNA"/>
</dbReference>
<evidence type="ECO:0000313" key="2">
    <source>
        <dbReference type="EMBL" id="EXB96174.1"/>
    </source>
</evidence>